<evidence type="ECO:0000313" key="3">
    <source>
        <dbReference type="Proteomes" id="UP000500961"/>
    </source>
</evidence>
<dbReference type="RefSeq" id="WP_173073144.1">
    <property type="nucleotide sequence ID" value="NZ_CP041345.1"/>
</dbReference>
<dbReference type="PROSITE" id="PS51257">
    <property type="entry name" value="PROKAR_LIPOPROTEIN"/>
    <property type="match status" value="1"/>
</dbReference>
<dbReference type="EMBL" id="CP041345">
    <property type="protein sequence ID" value="QKG79425.1"/>
    <property type="molecule type" value="Genomic_DNA"/>
</dbReference>
<dbReference type="GO" id="GO:0042834">
    <property type="term" value="F:peptidoglycan binding"/>
    <property type="evidence" value="ECO:0007669"/>
    <property type="project" value="InterPro"/>
</dbReference>
<keyword evidence="3" id="KW-1185">Reference proteome</keyword>
<organism evidence="2 3">
    <name type="scientific">Tenuifilum thalassicum</name>
    <dbReference type="NCBI Taxonomy" id="2590900"/>
    <lineage>
        <taxon>Bacteria</taxon>
        <taxon>Pseudomonadati</taxon>
        <taxon>Bacteroidota</taxon>
        <taxon>Bacteroidia</taxon>
        <taxon>Bacteroidales</taxon>
        <taxon>Tenuifilaceae</taxon>
        <taxon>Tenuifilum</taxon>
    </lineage>
</organism>
<accession>A0A7D4CQI1</accession>
<sequence>MKRILLFIVLAAFLGTGCKYFKKDKKKKVDTAAIQKAKQDSIAKAKAFEEEQKRLAEEQARQEELRKQQEYEAKYRFHVIIGSFKVPSNATSWEEEVHQMGFNKTKILDSPNGFKLVSIGQFDTYSKAFNEIDRINSDRIEEPLELWIYENK</sequence>
<reference evidence="2 3" key="1">
    <citation type="submission" date="2019-07" db="EMBL/GenBank/DDBJ databases">
        <title>Thalassofilum flectens gen. nov., sp. nov., a novel moderate thermophilic anaerobe from a shallow sea hot spring in Kunashir Island (Russia), representing a new family in the order Bacteroidales, and proposal of Thalassofilacea fam. nov.</title>
        <authorList>
            <person name="Kochetkova T.V."/>
            <person name="Podosokorskaya O.A."/>
            <person name="Novikov A."/>
            <person name="Elcheninov A.G."/>
            <person name="Toshchakov S.V."/>
            <person name="Kublanov I.V."/>
        </authorList>
    </citation>
    <scope>NUCLEOTIDE SEQUENCE [LARGE SCALE GENOMIC DNA]</scope>
    <source>
        <strain evidence="2 3">38-H</strain>
    </source>
</reference>
<dbReference type="AlphaFoldDB" id="A0A7D4CQI1"/>
<proteinExistence type="predicted"/>
<gene>
    <name evidence="2" type="ORF">FHG85_03810</name>
</gene>
<keyword evidence="1" id="KW-0175">Coiled coil</keyword>
<dbReference type="KEGG" id="ttz:FHG85_03810"/>
<dbReference type="InterPro" id="IPR036680">
    <property type="entry name" value="SPOR-like_sf"/>
</dbReference>
<feature type="coiled-coil region" evidence="1">
    <location>
        <begin position="38"/>
        <end position="68"/>
    </location>
</feature>
<protein>
    <submittedName>
        <fullName evidence="2">SPOR domain-containing protein</fullName>
    </submittedName>
</protein>
<evidence type="ECO:0000256" key="1">
    <source>
        <dbReference type="SAM" id="Coils"/>
    </source>
</evidence>
<dbReference type="Proteomes" id="UP000500961">
    <property type="component" value="Chromosome"/>
</dbReference>
<name>A0A7D4CQI1_9BACT</name>
<evidence type="ECO:0000313" key="2">
    <source>
        <dbReference type="EMBL" id="QKG79425.1"/>
    </source>
</evidence>
<dbReference type="SUPFAM" id="SSF110997">
    <property type="entry name" value="Sporulation related repeat"/>
    <property type="match status" value="1"/>
</dbReference>
<dbReference type="Gene3D" id="3.30.70.1070">
    <property type="entry name" value="Sporulation related repeat"/>
    <property type="match status" value="1"/>
</dbReference>